<accession>V5GZW4</accession>
<organism evidence="1">
    <name type="scientific">Ixodes ricinus</name>
    <name type="common">Common tick</name>
    <name type="synonym">Acarus ricinus</name>
    <dbReference type="NCBI Taxonomy" id="34613"/>
    <lineage>
        <taxon>Eukaryota</taxon>
        <taxon>Metazoa</taxon>
        <taxon>Ecdysozoa</taxon>
        <taxon>Arthropoda</taxon>
        <taxon>Chelicerata</taxon>
        <taxon>Arachnida</taxon>
        <taxon>Acari</taxon>
        <taxon>Parasitiformes</taxon>
        <taxon>Ixodida</taxon>
        <taxon>Ixodoidea</taxon>
        <taxon>Ixodidae</taxon>
        <taxon>Ixodinae</taxon>
        <taxon>Ixodes</taxon>
    </lineage>
</organism>
<reference evidence="1" key="1">
    <citation type="journal article" date="2015" name="Sci. Rep.">
        <title>Tissue- and time-dependent transcription in Ixodes ricinus salivary glands and midguts when blood feeding on the vertebrate host.</title>
        <authorList>
            <person name="Kotsyfakis M."/>
            <person name="Schwarz A."/>
            <person name="Erhart J."/>
            <person name="Ribeiro J.M."/>
        </authorList>
    </citation>
    <scope>NUCLEOTIDE SEQUENCE</scope>
    <source>
        <tissue evidence="1">Salivary gland and midgut</tissue>
    </source>
</reference>
<dbReference type="AlphaFoldDB" id="V5GZW4"/>
<proteinExistence type="evidence at transcript level"/>
<evidence type="ECO:0000313" key="1">
    <source>
        <dbReference type="EMBL" id="JAB70039.1"/>
    </source>
</evidence>
<protein>
    <submittedName>
        <fullName evidence="1">Putative secreted protein</fullName>
    </submittedName>
</protein>
<sequence>MDTQGSFCFLAACCSTFPCCAFYSENRQIRRSTTPCVRLHSPKVFTIHQPSSSSARSNLRSGEKSMFKIPMFYFTAISHLVFFCTINLHSSIVVDAILSKGAPVVANNHRRSSGDDLRLDWSSHHTSKYREKATQAGQPW</sequence>
<dbReference type="EMBL" id="GANP01014429">
    <property type="protein sequence ID" value="JAB70039.1"/>
    <property type="molecule type" value="mRNA"/>
</dbReference>
<name>V5GZW4_IXORI</name>